<dbReference type="WBParaSite" id="JU765_v2.g670.t1">
    <property type="protein sequence ID" value="JU765_v2.g670.t1"/>
    <property type="gene ID" value="JU765_v2.g670"/>
</dbReference>
<proteinExistence type="predicted"/>
<evidence type="ECO:0000313" key="1">
    <source>
        <dbReference type="Proteomes" id="UP000887576"/>
    </source>
</evidence>
<dbReference type="Proteomes" id="UP000887576">
    <property type="component" value="Unplaced"/>
</dbReference>
<organism evidence="1 2">
    <name type="scientific">Panagrolaimus sp. JU765</name>
    <dbReference type="NCBI Taxonomy" id="591449"/>
    <lineage>
        <taxon>Eukaryota</taxon>
        <taxon>Metazoa</taxon>
        <taxon>Ecdysozoa</taxon>
        <taxon>Nematoda</taxon>
        <taxon>Chromadorea</taxon>
        <taxon>Rhabditida</taxon>
        <taxon>Tylenchina</taxon>
        <taxon>Panagrolaimomorpha</taxon>
        <taxon>Panagrolaimoidea</taxon>
        <taxon>Panagrolaimidae</taxon>
        <taxon>Panagrolaimus</taxon>
    </lineage>
</organism>
<reference evidence="2" key="1">
    <citation type="submission" date="2022-11" db="UniProtKB">
        <authorList>
            <consortium name="WormBaseParasite"/>
        </authorList>
    </citation>
    <scope>IDENTIFICATION</scope>
</reference>
<protein>
    <submittedName>
        <fullName evidence="2">Uncharacterized protein</fullName>
    </submittedName>
</protein>
<accession>A0AC34RHW5</accession>
<sequence>MAKTKSKSSKESPKHKEKTVQTTQQSAENVNSKHSPASKKSTISKKSKKEAPTQDAQTQQTQTQADMTQKTELAPPDANRFEEMKRLALEIQKQQIKNALEDKVVDLEFDKTQWELTKWATYDEEQKQKKKEAEAAPPGTPAPMTGEPPVQAISNDPVPGETKQEVGEQGDYLNETPKVSLIIEGVEIFLIFLTFVLGGVASGFSKIEVWFALINLLIALGLLVFTLVAHVKRLEVDSLETVQKTTRYFIKGCYKKVYFNFAFWRLPLHFATFVILIYFGNCGDEKANFHVPGYCTETSAAKGLYISAGIFALLNMIGPIIHLHYMKKNVFAIITFAGSE</sequence>
<evidence type="ECO:0000313" key="2">
    <source>
        <dbReference type="WBParaSite" id="JU765_v2.g670.t1"/>
    </source>
</evidence>
<name>A0AC34RHW5_9BILA</name>